<dbReference type="InterPro" id="IPR013149">
    <property type="entry name" value="ADH-like_C"/>
</dbReference>
<keyword evidence="1" id="KW-0521">NADP</keyword>
<dbReference type="Pfam" id="PF08240">
    <property type="entry name" value="ADH_N"/>
    <property type="match status" value="1"/>
</dbReference>
<dbReference type="PANTHER" id="PTHR44154:SF1">
    <property type="entry name" value="QUINONE OXIDOREDUCTASE"/>
    <property type="match status" value="1"/>
</dbReference>
<evidence type="ECO:0000313" key="3">
    <source>
        <dbReference type="EMBL" id="MDY0872104.1"/>
    </source>
</evidence>
<evidence type="ECO:0000313" key="4">
    <source>
        <dbReference type="Proteomes" id="UP001271769"/>
    </source>
</evidence>
<dbReference type="InterPro" id="IPR020843">
    <property type="entry name" value="ER"/>
</dbReference>
<evidence type="ECO:0000259" key="2">
    <source>
        <dbReference type="SMART" id="SM00829"/>
    </source>
</evidence>
<dbReference type="InterPro" id="IPR013154">
    <property type="entry name" value="ADH-like_N"/>
</dbReference>
<organism evidence="3 4">
    <name type="scientific">Dongia rigui</name>
    <dbReference type="NCBI Taxonomy" id="940149"/>
    <lineage>
        <taxon>Bacteria</taxon>
        <taxon>Pseudomonadati</taxon>
        <taxon>Pseudomonadota</taxon>
        <taxon>Alphaproteobacteria</taxon>
        <taxon>Rhodospirillales</taxon>
        <taxon>Dongiaceae</taxon>
        <taxon>Dongia</taxon>
    </lineage>
</organism>
<keyword evidence="4" id="KW-1185">Reference proteome</keyword>
<dbReference type="InterPro" id="IPR051603">
    <property type="entry name" value="Zinc-ADH_QOR/CCCR"/>
</dbReference>
<dbReference type="CDD" id="cd08253">
    <property type="entry name" value="zeta_crystallin"/>
    <property type="match status" value="1"/>
</dbReference>
<dbReference type="InterPro" id="IPR036291">
    <property type="entry name" value="NAD(P)-bd_dom_sf"/>
</dbReference>
<dbReference type="SMART" id="SM00829">
    <property type="entry name" value="PKS_ER"/>
    <property type="match status" value="1"/>
</dbReference>
<dbReference type="Pfam" id="PF00107">
    <property type="entry name" value="ADH_zinc_N"/>
    <property type="match status" value="1"/>
</dbReference>
<proteinExistence type="predicted"/>
<dbReference type="Gene3D" id="3.90.180.10">
    <property type="entry name" value="Medium-chain alcohol dehydrogenases, catalytic domain"/>
    <property type="match status" value="1"/>
</dbReference>
<dbReference type="SUPFAM" id="SSF51735">
    <property type="entry name" value="NAD(P)-binding Rossmann-fold domains"/>
    <property type="match status" value="1"/>
</dbReference>
<dbReference type="EMBL" id="JAXCLX010000001">
    <property type="protein sequence ID" value="MDY0872104.1"/>
    <property type="molecule type" value="Genomic_DNA"/>
</dbReference>
<dbReference type="InterPro" id="IPR011032">
    <property type="entry name" value="GroES-like_sf"/>
</dbReference>
<dbReference type="RefSeq" id="WP_320500522.1">
    <property type="nucleotide sequence ID" value="NZ_JAXCLX010000001.1"/>
</dbReference>
<comment type="caution">
    <text evidence="3">The sequence shown here is derived from an EMBL/GenBank/DDBJ whole genome shotgun (WGS) entry which is preliminary data.</text>
</comment>
<dbReference type="PANTHER" id="PTHR44154">
    <property type="entry name" value="QUINONE OXIDOREDUCTASE"/>
    <property type="match status" value="1"/>
</dbReference>
<evidence type="ECO:0000256" key="1">
    <source>
        <dbReference type="ARBA" id="ARBA00022857"/>
    </source>
</evidence>
<sequence>MRAAFYEKLGPAREVLQVAEMPEPEPQAGEVRVRIATSGVNPSDVKMRMGTGSAANQYPRTIPHSDGAGTIDAVGQGVPASRIGERVWLWNARWNRAFGTAAEFVTLPTEQAVALLDSTDFAAGACFGIPALTAWQAVETDGGVAPGQWVLVNGGAGAVGHYAVQMAVLKGARVITTVSSAAKGAHAKAAGAEVVIDRKQEDVPSRIKAVTGGKGVARAIEVDFSGNIAWLPEVMADYGLIAIYGSSAREAPVQFGPSILGNIGYRFFIVYNQPLALRHRAIAALTELLAAKKLQHSIAATYPLSQIAAAHEAVERGTAMGNVVIAL</sequence>
<gene>
    <name evidence="3" type="ORF">SMD31_09225</name>
</gene>
<dbReference type="SUPFAM" id="SSF50129">
    <property type="entry name" value="GroES-like"/>
    <property type="match status" value="1"/>
</dbReference>
<name>A0ABU5DYU3_9PROT</name>
<dbReference type="Proteomes" id="UP001271769">
    <property type="component" value="Unassembled WGS sequence"/>
</dbReference>
<feature type="domain" description="Enoyl reductase (ER)" evidence="2">
    <location>
        <begin position="12"/>
        <end position="325"/>
    </location>
</feature>
<reference evidence="3 4" key="1">
    <citation type="journal article" date="2013" name="Antonie Van Leeuwenhoek">
        <title>Dongia rigui sp. nov., isolated from freshwater of a large wetland in Korea.</title>
        <authorList>
            <person name="Baik K.S."/>
            <person name="Hwang Y.M."/>
            <person name="Choi J.S."/>
            <person name="Kwon J."/>
            <person name="Seong C.N."/>
        </authorList>
    </citation>
    <scope>NUCLEOTIDE SEQUENCE [LARGE SCALE GENOMIC DNA]</scope>
    <source>
        <strain evidence="3 4">04SU4-P</strain>
    </source>
</reference>
<dbReference type="Gene3D" id="3.40.50.720">
    <property type="entry name" value="NAD(P)-binding Rossmann-like Domain"/>
    <property type="match status" value="1"/>
</dbReference>
<protein>
    <submittedName>
        <fullName evidence="3">NADPH:quinone reductase</fullName>
    </submittedName>
</protein>
<accession>A0ABU5DYU3</accession>